<evidence type="ECO:0000256" key="2">
    <source>
        <dbReference type="ARBA" id="ARBA00022617"/>
    </source>
</evidence>
<evidence type="ECO:0000256" key="6">
    <source>
        <dbReference type="SAM" id="MobiDB-lite"/>
    </source>
</evidence>
<evidence type="ECO:0000256" key="5">
    <source>
        <dbReference type="PIRSR" id="PIRSR602401-1"/>
    </source>
</evidence>
<dbReference type="HOGENOM" id="CLU_033574_1_0_1"/>
<dbReference type="CDD" id="cd00302">
    <property type="entry name" value="cytochrome_P450"/>
    <property type="match status" value="1"/>
</dbReference>
<dbReference type="STRING" id="743788.S8DT77"/>
<dbReference type="AlphaFoldDB" id="S8DT77"/>
<dbReference type="PANTHER" id="PTHR24304">
    <property type="entry name" value="CYTOCHROME P450 FAMILY 7"/>
    <property type="match status" value="1"/>
</dbReference>
<dbReference type="PANTHER" id="PTHR24304:SF2">
    <property type="entry name" value="24-HYDROXYCHOLESTEROL 7-ALPHA-HYDROXYLASE"/>
    <property type="match status" value="1"/>
</dbReference>
<gene>
    <name evidence="7" type="ORF">FOMPIDRAFT_1130408</name>
</gene>
<feature type="region of interest" description="Disordered" evidence="6">
    <location>
        <begin position="117"/>
        <end position="139"/>
    </location>
</feature>
<evidence type="ECO:0000256" key="4">
    <source>
        <dbReference type="ARBA" id="ARBA00023004"/>
    </source>
</evidence>
<dbReference type="InParanoid" id="S8DT77"/>
<dbReference type="OrthoDB" id="1055148at2759"/>
<dbReference type="GO" id="GO:0020037">
    <property type="term" value="F:heme binding"/>
    <property type="evidence" value="ECO:0007669"/>
    <property type="project" value="InterPro"/>
</dbReference>
<evidence type="ECO:0000313" key="8">
    <source>
        <dbReference type="Proteomes" id="UP000015241"/>
    </source>
</evidence>
<dbReference type="InterPro" id="IPR001128">
    <property type="entry name" value="Cyt_P450"/>
</dbReference>
<feature type="compositionally biased region" description="Low complexity" evidence="6">
    <location>
        <begin position="117"/>
        <end position="133"/>
    </location>
</feature>
<feature type="binding site" description="axial binding residue" evidence="5">
    <location>
        <position position="237"/>
    </location>
    <ligand>
        <name>heme</name>
        <dbReference type="ChEBI" id="CHEBI:30413"/>
    </ligand>
    <ligandPart>
        <name>Fe</name>
        <dbReference type="ChEBI" id="CHEBI:18248"/>
    </ligandPart>
</feature>
<dbReference type="InterPro" id="IPR036396">
    <property type="entry name" value="Cyt_P450_sf"/>
</dbReference>
<organism evidence="7 8">
    <name type="scientific">Fomitopsis schrenkii</name>
    <name type="common">Brown rot fungus</name>
    <dbReference type="NCBI Taxonomy" id="2126942"/>
    <lineage>
        <taxon>Eukaryota</taxon>
        <taxon>Fungi</taxon>
        <taxon>Dikarya</taxon>
        <taxon>Basidiomycota</taxon>
        <taxon>Agaricomycotina</taxon>
        <taxon>Agaricomycetes</taxon>
        <taxon>Polyporales</taxon>
        <taxon>Fomitopsis</taxon>
    </lineage>
</organism>
<keyword evidence="3 5" id="KW-0479">Metal-binding</keyword>
<evidence type="ECO:0008006" key="9">
    <source>
        <dbReference type="Google" id="ProtNLM"/>
    </source>
</evidence>
<dbReference type="Proteomes" id="UP000015241">
    <property type="component" value="Unassembled WGS sequence"/>
</dbReference>
<evidence type="ECO:0000256" key="3">
    <source>
        <dbReference type="ARBA" id="ARBA00022723"/>
    </source>
</evidence>
<keyword evidence="4 5" id="KW-0408">Iron</keyword>
<evidence type="ECO:0000256" key="1">
    <source>
        <dbReference type="ARBA" id="ARBA00010617"/>
    </source>
</evidence>
<protein>
    <recommendedName>
        <fullName evidence="9">Cytochrome P450</fullName>
    </recommendedName>
</protein>
<dbReference type="InterPro" id="IPR002401">
    <property type="entry name" value="Cyt_P450_E_grp-I"/>
</dbReference>
<name>S8DT77_FOMSC</name>
<dbReference type="EMBL" id="KE504188">
    <property type="protein sequence ID" value="EPS96461.1"/>
    <property type="molecule type" value="Genomic_DNA"/>
</dbReference>
<accession>S8DT77</accession>
<feature type="non-terminal residue" evidence="7">
    <location>
        <position position="1"/>
    </location>
</feature>
<dbReference type="GO" id="GO:0004497">
    <property type="term" value="F:monooxygenase activity"/>
    <property type="evidence" value="ECO:0007669"/>
    <property type="project" value="InterPro"/>
</dbReference>
<dbReference type="eggNOG" id="KOG0157">
    <property type="taxonomic scope" value="Eukaryota"/>
</dbReference>
<dbReference type="GO" id="GO:0005506">
    <property type="term" value="F:iron ion binding"/>
    <property type="evidence" value="ECO:0007669"/>
    <property type="project" value="InterPro"/>
</dbReference>
<proteinExistence type="inferred from homology"/>
<dbReference type="GO" id="GO:0016705">
    <property type="term" value="F:oxidoreductase activity, acting on paired donors, with incorporation or reduction of molecular oxygen"/>
    <property type="evidence" value="ECO:0007669"/>
    <property type="project" value="InterPro"/>
</dbReference>
<keyword evidence="2 5" id="KW-0349">Heme</keyword>
<comment type="cofactor">
    <cofactor evidence="5">
        <name>heme</name>
        <dbReference type="ChEBI" id="CHEBI:30413"/>
    </cofactor>
</comment>
<keyword evidence="8" id="KW-1185">Reference proteome</keyword>
<dbReference type="Gene3D" id="1.10.630.10">
    <property type="entry name" value="Cytochrome P450"/>
    <property type="match status" value="1"/>
</dbReference>
<sequence length="305" mass="33711">LRAGSTPHALILPWLPTPARFRGVLGGLRLHRILSEVFLKRRREGGGRDVMQRLVDEDVGTTQASVMTIMAILAAHENTSAILAWLVITLLQHQPWLAAVRAELDAFLTTHHVASPARSRASPAPAPASSTSFSPPPGTHSLSDIPLSAWERALPALDLCLHEVLRLYMNVPLVRRNGGEDAVVAGRTIARGDYVMYMMEDAHLDARAYPKPESFDPLRERKGFVAWGAEDVGTHPCAGQRLARLIIKAFVATLLWNYDMKLVDARGDPLKEPPQSVMGLFSVPRPDVDVRIRYRERVHGARTPT</sequence>
<dbReference type="SUPFAM" id="SSF48264">
    <property type="entry name" value="Cytochrome P450"/>
    <property type="match status" value="1"/>
</dbReference>
<reference evidence="7 8" key="1">
    <citation type="journal article" date="2012" name="Science">
        <title>The Paleozoic origin of enzymatic lignin decomposition reconstructed from 31 fungal genomes.</title>
        <authorList>
            <person name="Floudas D."/>
            <person name="Binder M."/>
            <person name="Riley R."/>
            <person name="Barry K."/>
            <person name="Blanchette R.A."/>
            <person name="Henrissat B."/>
            <person name="Martinez A.T."/>
            <person name="Otillar R."/>
            <person name="Spatafora J.W."/>
            <person name="Yadav J.S."/>
            <person name="Aerts A."/>
            <person name="Benoit I."/>
            <person name="Boyd A."/>
            <person name="Carlson A."/>
            <person name="Copeland A."/>
            <person name="Coutinho P.M."/>
            <person name="de Vries R.P."/>
            <person name="Ferreira P."/>
            <person name="Findley K."/>
            <person name="Foster B."/>
            <person name="Gaskell J."/>
            <person name="Glotzer D."/>
            <person name="Gorecki P."/>
            <person name="Heitman J."/>
            <person name="Hesse C."/>
            <person name="Hori C."/>
            <person name="Igarashi K."/>
            <person name="Jurgens J.A."/>
            <person name="Kallen N."/>
            <person name="Kersten P."/>
            <person name="Kohler A."/>
            <person name="Kuees U."/>
            <person name="Kumar T.K.A."/>
            <person name="Kuo A."/>
            <person name="LaButti K."/>
            <person name="Larrondo L.F."/>
            <person name="Lindquist E."/>
            <person name="Ling A."/>
            <person name="Lombard V."/>
            <person name="Lucas S."/>
            <person name="Lundell T."/>
            <person name="Martin R."/>
            <person name="McLaughlin D.J."/>
            <person name="Morgenstern I."/>
            <person name="Morin E."/>
            <person name="Murat C."/>
            <person name="Nagy L.G."/>
            <person name="Nolan M."/>
            <person name="Ohm R.A."/>
            <person name="Patyshakuliyeva A."/>
            <person name="Rokas A."/>
            <person name="Ruiz-Duenas F.J."/>
            <person name="Sabat G."/>
            <person name="Salamov A."/>
            <person name="Samejima M."/>
            <person name="Schmutz J."/>
            <person name="Slot J.C."/>
            <person name="St John F."/>
            <person name="Stenlid J."/>
            <person name="Sun H."/>
            <person name="Sun S."/>
            <person name="Syed K."/>
            <person name="Tsang A."/>
            <person name="Wiebenga A."/>
            <person name="Young D."/>
            <person name="Pisabarro A."/>
            <person name="Eastwood D.C."/>
            <person name="Martin F."/>
            <person name="Cullen D."/>
            <person name="Grigoriev I.V."/>
            <person name="Hibbett D.S."/>
        </authorList>
    </citation>
    <scope>NUCLEOTIDE SEQUENCE</scope>
    <source>
        <strain evidence="8">FP-58527</strain>
    </source>
</reference>
<dbReference type="PRINTS" id="PR00463">
    <property type="entry name" value="EP450I"/>
</dbReference>
<comment type="similarity">
    <text evidence="1">Belongs to the cytochrome P450 family.</text>
</comment>
<dbReference type="InterPro" id="IPR050529">
    <property type="entry name" value="CYP450_sterol_14alpha_dmase"/>
</dbReference>
<dbReference type="Pfam" id="PF00067">
    <property type="entry name" value="p450"/>
    <property type="match status" value="1"/>
</dbReference>
<evidence type="ECO:0000313" key="7">
    <source>
        <dbReference type="EMBL" id="EPS96461.1"/>
    </source>
</evidence>